<gene>
    <name evidence="2" type="ORF">B5V03_40730</name>
</gene>
<protein>
    <submittedName>
        <fullName evidence="2">Uncharacterized protein</fullName>
    </submittedName>
</protein>
<keyword evidence="1" id="KW-0812">Transmembrane</keyword>
<reference evidence="2 3" key="1">
    <citation type="submission" date="2017-03" db="EMBL/GenBank/DDBJ databases">
        <authorList>
            <person name="Safronova V.I."/>
            <person name="Sazanova A.L."/>
            <person name="Chirak E.R."/>
        </authorList>
    </citation>
    <scope>NUCLEOTIDE SEQUENCE [LARGE SCALE GENOMIC DNA]</scope>
    <source>
        <strain evidence="2 3">Opo-243</strain>
    </source>
</reference>
<evidence type="ECO:0000313" key="3">
    <source>
        <dbReference type="Proteomes" id="UP000290819"/>
    </source>
</evidence>
<feature type="transmembrane region" description="Helical" evidence="1">
    <location>
        <begin position="38"/>
        <end position="62"/>
    </location>
</feature>
<organism evidence="2 3">
    <name type="scientific">Bradyrhizobium betae</name>
    <dbReference type="NCBI Taxonomy" id="244734"/>
    <lineage>
        <taxon>Bacteria</taxon>
        <taxon>Pseudomonadati</taxon>
        <taxon>Pseudomonadota</taxon>
        <taxon>Alphaproteobacteria</taxon>
        <taxon>Hyphomicrobiales</taxon>
        <taxon>Nitrobacteraceae</taxon>
        <taxon>Bradyrhizobium</taxon>
    </lineage>
</organism>
<keyword evidence="3" id="KW-1185">Reference proteome</keyword>
<comment type="caution">
    <text evidence="2">The sequence shown here is derived from an EMBL/GenBank/DDBJ whole genome shotgun (WGS) entry which is preliminary data.</text>
</comment>
<dbReference type="AlphaFoldDB" id="A0A4Q1UFG4"/>
<dbReference type="Proteomes" id="UP000290819">
    <property type="component" value="Unassembled WGS sequence"/>
</dbReference>
<evidence type="ECO:0000256" key="1">
    <source>
        <dbReference type="SAM" id="Phobius"/>
    </source>
</evidence>
<keyword evidence="1" id="KW-1133">Transmembrane helix</keyword>
<keyword evidence="1" id="KW-0472">Membrane</keyword>
<name>A0A4Q1UFG4_9BRAD</name>
<dbReference type="EMBL" id="MZXW01000057">
    <property type="protein sequence ID" value="RXT33384.1"/>
    <property type="molecule type" value="Genomic_DNA"/>
</dbReference>
<evidence type="ECO:0000313" key="2">
    <source>
        <dbReference type="EMBL" id="RXT33384.1"/>
    </source>
</evidence>
<sequence>MGERLSPERADQPPSGHYFDPVPGVVDGALAGPAPEPVAVGGFVELVVVAGALVWLDAIVWLPML</sequence>
<accession>A0A4Q1UFG4</accession>
<proteinExistence type="predicted"/>